<proteinExistence type="inferred from homology"/>
<dbReference type="Pfam" id="PF08327">
    <property type="entry name" value="AHSA1"/>
    <property type="match status" value="1"/>
</dbReference>
<comment type="similarity">
    <text evidence="1">Belongs to the AHA1 family.</text>
</comment>
<dbReference type="InterPro" id="IPR023393">
    <property type="entry name" value="START-like_dom_sf"/>
</dbReference>
<reference evidence="3 4" key="1">
    <citation type="submission" date="2020-03" db="EMBL/GenBank/DDBJ databases">
        <title>Genomic Encyclopedia of Type Strains, Phase IV (KMG-IV): sequencing the most valuable type-strain genomes for metagenomic binning, comparative biology and taxonomic classification.</title>
        <authorList>
            <person name="Goeker M."/>
        </authorList>
    </citation>
    <scope>NUCLEOTIDE SEQUENCE [LARGE SCALE GENOMIC DNA]</scope>
    <source>
        <strain evidence="3 4">DSM 19867</strain>
    </source>
</reference>
<name>A0A846N1G3_9PROT</name>
<dbReference type="Proteomes" id="UP000570514">
    <property type="component" value="Unassembled WGS sequence"/>
</dbReference>
<dbReference type="RefSeq" id="WP_167083652.1">
    <property type="nucleotide sequence ID" value="NZ_BAAADC010000001.1"/>
</dbReference>
<evidence type="ECO:0000259" key="2">
    <source>
        <dbReference type="Pfam" id="PF08327"/>
    </source>
</evidence>
<accession>A0A846N1G3</accession>
<protein>
    <submittedName>
        <fullName evidence="3">Uncharacterized protein YndB with AHSA1/START domain</fullName>
    </submittedName>
</protein>
<gene>
    <name evidence="3" type="ORF">FHS83_002894</name>
</gene>
<evidence type="ECO:0000256" key="1">
    <source>
        <dbReference type="ARBA" id="ARBA00006817"/>
    </source>
</evidence>
<dbReference type="SUPFAM" id="SSF55961">
    <property type="entry name" value="Bet v1-like"/>
    <property type="match status" value="1"/>
</dbReference>
<dbReference type="Gene3D" id="3.30.530.20">
    <property type="match status" value="1"/>
</dbReference>
<dbReference type="EMBL" id="JAASRM010000001">
    <property type="protein sequence ID" value="NIK89576.1"/>
    <property type="molecule type" value="Genomic_DNA"/>
</dbReference>
<sequence>MNGTFLQMTRSFDAAPERVFDAWLSRHWGDWIGPHGIRGEITELDPREGGRFRIAMLQEGRAPYPVHGVYRTIDRPNKLVFTWVWEDDEIETLVTLTFRAEGSGTVLTLRHEGFHSEERCEQHRRGWTGSLENLSHIL</sequence>
<comment type="caution">
    <text evidence="3">The sequence shown here is derived from an EMBL/GenBank/DDBJ whole genome shotgun (WGS) entry which is preliminary data.</text>
</comment>
<dbReference type="InterPro" id="IPR013538">
    <property type="entry name" value="ASHA1/2-like_C"/>
</dbReference>
<evidence type="ECO:0000313" key="3">
    <source>
        <dbReference type="EMBL" id="NIK89576.1"/>
    </source>
</evidence>
<dbReference type="AlphaFoldDB" id="A0A846N1G3"/>
<feature type="domain" description="Activator of Hsp90 ATPase homologue 1/2-like C-terminal" evidence="2">
    <location>
        <begin position="13"/>
        <end position="138"/>
    </location>
</feature>
<organism evidence="3 4">
    <name type="scientific">Rhizomicrobium palustre</name>
    <dbReference type="NCBI Taxonomy" id="189966"/>
    <lineage>
        <taxon>Bacteria</taxon>
        <taxon>Pseudomonadati</taxon>
        <taxon>Pseudomonadota</taxon>
        <taxon>Alphaproteobacteria</taxon>
        <taxon>Micropepsales</taxon>
        <taxon>Micropepsaceae</taxon>
        <taxon>Rhizomicrobium</taxon>
    </lineage>
</organism>
<dbReference type="CDD" id="cd07814">
    <property type="entry name" value="SRPBCC_CalC_Aha1-like"/>
    <property type="match status" value="1"/>
</dbReference>
<evidence type="ECO:0000313" key="4">
    <source>
        <dbReference type="Proteomes" id="UP000570514"/>
    </source>
</evidence>
<keyword evidence="4" id="KW-1185">Reference proteome</keyword>